<dbReference type="Proteomes" id="UP000246994">
    <property type="component" value="Segment"/>
</dbReference>
<name>A0A2S1PGC4_9CAUD</name>
<evidence type="ECO:0000313" key="2">
    <source>
        <dbReference type="Proteomes" id="UP000246994"/>
    </source>
</evidence>
<dbReference type="KEGG" id="vg:65113458"/>
<sequence>MQIKLTRNEFKKALENNDQYEYPLNNETINQLRSVFSVPQVEYVYLSFQEYQSILPIIPHDTSVYAHT</sequence>
<accession>A0A2S1PGC4</accession>
<organism evidence="1 2">
    <name type="scientific">Aeromonas phage 60AhydR15PP</name>
    <dbReference type="NCBI Taxonomy" id="2163979"/>
    <lineage>
        <taxon>Viruses</taxon>
        <taxon>Duplodnaviria</taxon>
        <taxon>Heunggongvirae</taxon>
        <taxon>Uroviricota</taxon>
        <taxon>Caudoviricetes</taxon>
        <taxon>Pantevenvirales</taxon>
        <taxon>Straboviridae</taxon>
        <taxon>Tulanevirus</taxon>
        <taxon>Tulanevirus 60ahydrpp</taxon>
    </lineage>
</organism>
<reference evidence="1 2" key="1">
    <citation type="submission" date="2018-04" db="EMBL/GenBank/DDBJ databases">
        <title>Complete genome sequences of new Aeromonas and Pseudomonas phages promising in phage therapy dedicated to aquaculture.</title>
        <authorList>
            <person name="Kolsut J."/>
            <person name="Wojcik E."/>
            <person name="Wojtasik A."/>
            <person name="Dastych J."/>
        </authorList>
    </citation>
    <scope>NUCLEOTIDE SEQUENCE [LARGE SCALE GENOMIC DNA]</scope>
</reference>
<dbReference type="RefSeq" id="YP_010095821.1">
    <property type="nucleotide sequence ID" value="NC_055747.1"/>
</dbReference>
<keyword evidence="2" id="KW-1185">Reference proteome</keyword>
<dbReference type="GeneID" id="65113458"/>
<proteinExistence type="predicted"/>
<protein>
    <submittedName>
        <fullName evidence="1">Uncharacterized protein</fullName>
    </submittedName>
</protein>
<dbReference type="EMBL" id="MH179477">
    <property type="protein sequence ID" value="AWH15617.1"/>
    <property type="molecule type" value="Genomic_DNA"/>
</dbReference>
<evidence type="ECO:0000313" key="1">
    <source>
        <dbReference type="EMBL" id="AWH15617.1"/>
    </source>
</evidence>